<feature type="binding site" evidence="3">
    <location>
        <begin position="446"/>
        <end position="451"/>
    </location>
    <ligand>
        <name>Mo-bis(molybdopterin guanine dinucleotide)</name>
        <dbReference type="ChEBI" id="CHEBI:60539"/>
    </ligand>
</feature>
<comment type="similarity">
    <text evidence="3">Belongs to the FdhD family.</text>
</comment>
<dbReference type="Gene3D" id="3.10.20.10">
    <property type="match status" value="1"/>
</dbReference>
<comment type="function">
    <text evidence="3">Required for formate dehydrogenase (FDH) activity. Acts as a sulfur carrier protein that transfers sulfur from IscS to the molybdenum cofactor prior to its insertion into FDH.</text>
</comment>
<dbReference type="NCBIfam" id="TIGR00176">
    <property type="entry name" value="mobB"/>
    <property type="match status" value="1"/>
</dbReference>
<dbReference type="GO" id="GO:0016783">
    <property type="term" value="F:sulfurtransferase activity"/>
    <property type="evidence" value="ECO:0007669"/>
    <property type="project" value="InterPro"/>
</dbReference>
<keyword evidence="5" id="KW-0808">Transferase</keyword>
<dbReference type="SUPFAM" id="SSF52540">
    <property type="entry name" value="P-loop containing nucleoside triphosphate hydrolases"/>
    <property type="match status" value="1"/>
</dbReference>
<dbReference type="HAMAP" id="MF_00187">
    <property type="entry name" value="FdhD"/>
    <property type="match status" value="1"/>
</dbReference>
<reference evidence="6" key="1">
    <citation type="submission" date="2018-09" db="EMBL/GenBank/DDBJ databases">
        <authorList>
            <person name="Livingstone P.G."/>
            <person name="Whitworth D.E."/>
        </authorList>
    </citation>
    <scope>NUCLEOTIDE SEQUENCE [LARGE SCALE GENOMIC DNA]</scope>
    <source>
        <strain evidence="6">CA040B</strain>
    </source>
</reference>
<protein>
    <recommendedName>
        <fullName evidence="3">Sulfur carrier protein FdhD</fullName>
    </recommendedName>
</protein>
<gene>
    <name evidence="3 5" type="primary">fdhD</name>
    <name evidence="5" type="ORF">D7X12_22550</name>
</gene>
<evidence type="ECO:0000313" key="5">
    <source>
        <dbReference type="EMBL" id="RKH39813.1"/>
    </source>
</evidence>
<name>A0A3A8N7C7_9BACT</name>
<evidence type="ECO:0000256" key="2">
    <source>
        <dbReference type="ARBA" id="ARBA00023150"/>
    </source>
</evidence>
<dbReference type="GO" id="GO:0006777">
    <property type="term" value="P:Mo-molybdopterin cofactor biosynthetic process"/>
    <property type="evidence" value="ECO:0007669"/>
    <property type="project" value="UniProtKB-UniRule"/>
</dbReference>
<feature type="active site" description="Cysteine persulfide intermediate" evidence="3">
    <location>
        <position position="295"/>
    </location>
</feature>
<comment type="subcellular location">
    <subcellularLocation>
        <location evidence="3">Cytoplasm</location>
    </subcellularLocation>
</comment>
<sequence>MKAPPMLGIIGWSGAGKTTLLERLVPELTSRALRVACVKHSSDDHPLHRAGSDSARAQHAGAALVGFATPHGTQLTTAEALSPAHLARYADAVDLVLVEGWKDGPLPKLEVWREGLGAPLAASRPDVLAVVTDASVLPESLAGLPRLPSRDARAVADFIVAWLREAARPPRPPGAGRAELKGLTHRPVRRFDGATLRAAEDDRIAVEEPLEIRVSGDTVATTMRTPGQDRELAVGFLFGEGILMDGDDLGSLFHCGHPGEEGFGNVLEVTPASGAVLDLERVAATRRGTLTTSACGVCGRRTVDDLLATCAPVAPGPVLSAHTVARATERLRAVQHNFEHTGGVHAAAALDANGELLAASEDVGRHNAVDKVVGALVLARAVRAPRRLPVPPFPAAPTVLAVSGRASFEIVQKAARARIPVVVSVSAASSLAIDLALRSGMTLAAFSRNGRCNVYTGAERLGPTPPTSWNP</sequence>
<dbReference type="Gene3D" id="3.40.140.10">
    <property type="entry name" value="Cytidine Deaminase, domain 2"/>
    <property type="match status" value="1"/>
</dbReference>
<dbReference type="NCBIfam" id="TIGR00129">
    <property type="entry name" value="fdhD_narQ"/>
    <property type="match status" value="1"/>
</dbReference>
<dbReference type="InterPro" id="IPR027417">
    <property type="entry name" value="P-loop_NTPase"/>
</dbReference>
<dbReference type="SUPFAM" id="SSF53927">
    <property type="entry name" value="Cytidine deaminase-like"/>
    <property type="match status" value="1"/>
</dbReference>
<dbReference type="Proteomes" id="UP000273405">
    <property type="component" value="Unassembled WGS sequence"/>
</dbReference>
<dbReference type="InterPro" id="IPR004435">
    <property type="entry name" value="MobB_dom"/>
</dbReference>
<evidence type="ECO:0000256" key="1">
    <source>
        <dbReference type="ARBA" id="ARBA00022490"/>
    </source>
</evidence>
<dbReference type="Gene3D" id="3.40.50.300">
    <property type="entry name" value="P-loop containing nucleotide triphosphate hydrolases"/>
    <property type="match status" value="1"/>
</dbReference>
<dbReference type="Pfam" id="PF03205">
    <property type="entry name" value="MobB"/>
    <property type="match status" value="1"/>
</dbReference>
<dbReference type="InterPro" id="IPR016193">
    <property type="entry name" value="Cytidine_deaminase-like"/>
</dbReference>
<dbReference type="GO" id="GO:0097163">
    <property type="term" value="F:sulfur carrier activity"/>
    <property type="evidence" value="ECO:0007669"/>
    <property type="project" value="UniProtKB-UniRule"/>
</dbReference>
<dbReference type="InterPro" id="IPR003786">
    <property type="entry name" value="FdhD"/>
</dbReference>
<feature type="domain" description="Molybdopterin-guanine dinucleotide biosynthesis protein B (MobB)" evidence="4">
    <location>
        <begin position="6"/>
        <end position="133"/>
    </location>
</feature>
<evidence type="ECO:0000256" key="3">
    <source>
        <dbReference type="HAMAP-Rule" id="MF_00187"/>
    </source>
</evidence>
<keyword evidence="6" id="KW-1185">Reference proteome</keyword>
<accession>A0A3A8N7C7</accession>
<dbReference type="PANTHER" id="PTHR30592">
    <property type="entry name" value="FORMATE DEHYDROGENASE"/>
    <property type="match status" value="1"/>
</dbReference>
<keyword evidence="2 3" id="KW-0501">Molybdenum cofactor biosynthesis</keyword>
<evidence type="ECO:0000313" key="6">
    <source>
        <dbReference type="Proteomes" id="UP000273405"/>
    </source>
</evidence>
<evidence type="ECO:0000259" key="4">
    <source>
        <dbReference type="Pfam" id="PF03205"/>
    </source>
</evidence>
<dbReference type="Pfam" id="PF02634">
    <property type="entry name" value="FdhD-NarQ"/>
    <property type="match status" value="1"/>
</dbReference>
<dbReference type="PANTHER" id="PTHR30592:SF1">
    <property type="entry name" value="SULFUR CARRIER PROTEIN FDHD"/>
    <property type="match status" value="1"/>
</dbReference>
<dbReference type="GO" id="GO:0005737">
    <property type="term" value="C:cytoplasm"/>
    <property type="evidence" value="ECO:0007669"/>
    <property type="project" value="UniProtKB-SubCell"/>
</dbReference>
<dbReference type="EMBL" id="RAWG01000150">
    <property type="protein sequence ID" value="RKH39813.1"/>
    <property type="molecule type" value="Genomic_DNA"/>
</dbReference>
<dbReference type="AlphaFoldDB" id="A0A3A8N7C7"/>
<keyword evidence="1 3" id="KW-0963">Cytoplasm</keyword>
<organism evidence="5 6">
    <name type="scientific">Corallococcus sicarius</name>
    <dbReference type="NCBI Taxonomy" id="2316726"/>
    <lineage>
        <taxon>Bacteria</taxon>
        <taxon>Pseudomonadati</taxon>
        <taxon>Myxococcota</taxon>
        <taxon>Myxococcia</taxon>
        <taxon>Myxococcales</taxon>
        <taxon>Cystobacterineae</taxon>
        <taxon>Myxococcaceae</taxon>
        <taxon>Corallococcus</taxon>
    </lineage>
</organism>
<dbReference type="CDD" id="cd03116">
    <property type="entry name" value="MobB"/>
    <property type="match status" value="1"/>
</dbReference>
<comment type="caution">
    <text evidence="5">The sequence shown here is derived from an EMBL/GenBank/DDBJ whole genome shotgun (WGS) entry which is preliminary data.</text>
</comment>
<dbReference type="OrthoDB" id="3197277at2"/>
<dbReference type="GO" id="GO:0005525">
    <property type="term" value="F:GTP binding"/>
    <property type="evidence" value="ECO:0007669"/>
    <property type="project" value="InterPro"/>
</dbReference>
<proteinExistence type="inferred from homology"/>
<dbReference type="RefSeq" id="WP_120627349.1">
    <property type="nucleotide sequence ID" value="NZ_RAWG01000150.1"/>
</dbReference>